<dbReference type="InterPro" id="IPR001036">
    <property type="entry name" value="Acrflvin-R"/>
</dbReference>
<dbReference type="InterPro" id="IPR027463">
    <property type="entry name" value="AcrB_DN_DC_subdom"/>
</dbReference>
<evidence type="ECO:0000313" key="3">
    <source>
        <dbReference type="Proteomes" id="UP000198836"/>
    </source>
</evidence>
<feature type="transmembrane region" description="Helical" evidence="1">
    <location>
        <begin position="903"/>
        <end position="923"/>
    </location>
</feature>
<feature type="transmembrane region" description="Helical" evidence="1">
    <location>
        <begin position="417"/>
        <end position="435"/>
    </location>
</feature>
<dbReference type="Gene3D" id="3.30.70.1320">
    <property type="entry name" value="Multidrug efflux transporter AcrB pore domain like"/>
    <property type="match status" value="1"/>
</dbReference>
<protein>
    <submittedName>
        <fullName evidence="2">Multidrug efflux pump subunit AcrB</fullName>
    </submittedName>
</protein>
<sequence length="1046" mass="117902">MSRDRAFSILILFGTLSIFGAVSGFYVLYGRDNAYNDGQINITFRYSGALPEVVEDQVTRKIEGLLATVSGLQEIRSVSGRGFGYLKAKVTDPEKLMQKRFEISTLMGQLYPGFPKKVSYPVTSVDRSDKSKLPLLSYVIPVNGFDNIEEFIKCNIQQPLLALKGISQVNIIGASKKNIEVGYRRNDLEKLSLTTGVLANNLANAEEGLGKVPDRTAGGQVFYRNLIVKKEENNVQNLSDFPIGISNGQIIPLHQVASVRINQSDDENILRIDGKQVRIVEIVADQKYHVLFTWMRIKQLVSVLQNKMPKGISVLLQYDEVAKKNTGLWRAIIQVLMAIAIVLLTVFVVFKRFNPILLTFLFITGALSISFLVYRLLGLKLDEYAYTGIVISVGMMMTNCMAVLISNLRGKIKNTSSGTLAINFATIAALSIIILPNSGFGNTYHGFAIVIMTSCVISTILAVILMPALIAYIKVEHSYSLKRKKAISHLGFINLYRHFVLHLLRFRILILFATVLLFGLPFFLLPEKINSDEGFAKFYNRLTAVPQYREHIKPFIDIALGGTLRLFWLQSNKDIQSDEETSETRIGINIEIAKGYAFSEIKEVVTDWEDYLSAFKEIRTFQSRIVDAEHAQMVIYFDESSDSTGFPMMFKKKLELKADENGLAEFAIYGVGEGFSTEVKTEKTNYAINLSGYNYEKMMLFAARVEDELKENERVNRIFFDQDMLSERNDSRLDYVMSPIKPKNEIIGLSAARLSRMLYDNYGDAETTIPYQSQLIQLRDVEEKPHLWDLQHQNLKSGSFGLRIGQVTVLQRSKSLSEINRLNQQYRVVVNYNFIGDAYLGKKVSDQIIEKISRQLPLGYSINDGQTDDLKQITRNRLLSFIYIVIIIFFACAIIFNSLRNALSVIVFIPLSLIGFFTSAYVFNCPLHDGGILPLILLSSMVVRAAVLLVNHFSIRKSSVFRPVNHYVKVVYRNLLLISLSIVSLIFSLLPTVFMQAKDIRNGVNWSIISGLVISVPAILVLLPLTLLKPAKRSTVQFITKSGSHD</sequence>
<dbReference type="AlphaFoldDB" id="A0A1I0TQW3"/>
<feature type="transmembrane region" description="Helical" evidence="1">
    <location>
        <begin position="878"/>
        <end position="896"/>
    </location>
</feature>
<dbReference type="Gene3D" id="3.30.70.1440">
    <property type="entry name" value="Multidrug efflux transporter AcrB pore domain"/>
    <property type="match status" value="1"/>
</dbReference>
<keyword evidence="1" id="KW-0472">Membrane</keyword>
<dbReference type="GO" id="GO:0042910">
    <property type="term" value="F:xenobiotic transmembrane transporter activity"/>
    <property type="evidence" value="ECO:0007669"/>
    <property type="project" value="TreeGrafter"/>
</dbReference>
<dbReference type="OrthoDB" id="9809409at2"/>
<dbReference type="RefSeq" id="WP_090985404.1">
    <property type="nucleotide sequence ID" value="NZ_FOJM01000013.1"/>
</dbReference>
<dbReference type="Pfam" id="PF00873">
    <property type="entry name" value="ACR_tran"/>
    <property type="match status" value="2"/>
</dbReference>
<name>A0A1I0TQW3_9SPHI</name>
<feature type="transmembrane region" description="Helical" evidence="1">
    <location>
        <begin position="357"/>
        <end position="378"/>
    </location>
</feature>
<feature type="transmembrane region" description="Helical" evidence="1">
    <location>
        <begin position="935"/>
        <end position="954"/>
    </location>
</feature>
<proteinExistence type="predicted"/>
<feature type="transmembrane region" description="Helical" evidence="1">
    <location>
        <begin position="1006"/>
        <end position="1028"/>
    </location>
</feature>
<dbReference type="EMBL" id="FOJM01000013">
    <property type="protein sequence ID" value="SFA54138.1"/>
    <property type="molecule type" value="Genomic_DNA"/>
</dbReference>
<feature type="transmembrane region" description="Helical" evidence="1">
    <location>
        <begin position="384"/>
        <end position="405"/>
    </location>
</feature>
<feature type="transmembrane region" description="Helical" evidence="1">
    <location>
        <begin position="7"/>
        <end position="29"/>
    </location>
</feature>
<dbReference type="Gene3D" id="1.20.1640.10">
    <property type="entry name" value="Multidrug efflux transporter AcrB transmembrane domain"/>
    <property type="match status" value="3"/>
</dbReference>
<dbReference type="Gene3D" id="3.30.2090.10">
    <property type="entry name" value="Multidrug efflux transporter AcrB TolC docking domain, DN and DC subdomains"/>
    <property type="match status" value="2"/>
</dbReference>
<feature type="transmembrane region" description="Helical" evidence="1">
    <location>
        <begin position="328"/>
        <end position="350"/>
    </location>
</feature>
<reference evidence="3" key="1">
    <citation type="submission" date="2016-10" db="EMBL/GenBank/DDBJ databases">
        <authorList>
            <person name="Varghese N."/>
            <person name="Submissions S."/>
        </authorList>
    </citation>
    <scope>NUCLEOTIDE SEQUENCE [LARGE SCALE GENOMIC DNA]</scope>
    <source>
        <strain evidence="3">DSM 18130</strain>
    </source>
</reference>
<keyword evidence="1" id="KW-0812">Transmembrane</keyword>
<feature type="transmembrane region" description="Helical" evidence="1">
    <location>
        <begin position="975"/>
        <end position="994"/>
    </location>
</feature>
<feature type="transmembrane region" description="Helical" evidence="1">
    <location>
        <begin position="447"/>
        <end position="473"/>
    </location>
</feature>
<keyword evidence="1" id="KW-1133">Transmembrane helix</keyword>
<dbReference type="STRING" id="332999.SAMN04488511_11330"/>
<dbReference type="SUPFAM" id="SSF82693">
    <property type="entry name" value="Multidrug efflux transporter AcrB pore domain, PN1, PN2, PC1 and PC2 subdomains"/>
    <property type="match status" value="2"/>
</dbReference>
<dbReference type="PANTHER" id="PTHR32063">
    <property type="match status" value="1"/>
</dbReference>
<dbReference type="Gene3D" id="3.30.70.1430">
    <property type="entry name" value="Multidrug efflux transporter AcrB pore domain"/>
    <property type="match status" value="2"/>
</dbReference>
<dbReference type="Proteomes" id="UP000198836">
    <property type="component" value="Unassembled WGS sequence"/>
</dbReference>
<dbReference type="SUPFAM" id="SSF82866">
    <property type="entry name" value="Multidrug efflux transporter AcrB transmembrane domain"/>
    <property type="match status" value="2"/>
</dbReference>
<gene>
    <name evidence="2" type="ORF">SAMN04488511_11330</name>
</gene>
<organism evidence="2 3">
    <name type="scientific">Pedobacter suwonensis</name>
    <dbReference type="NCBI Taxonomy" id="332999"/>
    <lineage>
        <taxon>Bacteria</taxon>
        <taxon>Pseudomonadati</taxon>
        <taxon>Bacteroidota</taxon>
        <taxon>Sphingobacteriia</taxon>
        <taxon>Sphingobacteriales</taxon>
        <taxon>Sphingobacteriaceae</taxon>
        <taxon>Pedobacter</taxon>
    </lineage>
</organism>
<keyword evidence="3" id="KW-1185">Reference proteome</keyword>
<evidence type="ECO:0000256" key="1">
    <source>
        <dbReference type="SAM" id="Phobius"/>
    </source>
</evidence>
<evidence type="ECO:0000313" key="2">
    <source>
        <dbReference type="EMBL" id="SFA54138.1"/>
    </source>
</evidence>
<accession>A0A1I0TQW3</accession>
<dbReference type="GO" id="GO:0005886">
    <property type="term" value="C:plasma membrane"/>
    <property type="evidence" value="ECO:0007669"/>
    <property type="project" value="TreeGrafter"/>
</dbReference>
<feature type="transmembrane region" description="Helical" evidence="1">
    <location>
        <begin position="506"/>
        <end position="525"/>
    </location>
</feature>
<dbReference type="PANTHER" id="PTHR32063:SF0">
    <property type="entry name" value="SWARMING MOTILITY PROTEIN SWRC"/>
    <property type="match status" value="1"/>
</dbReference>